<evidence type="ECO:0000256" key="8">
    <source>
        <dbReference type="ARBA" id="ARBA00023326"/>
    </source>
</evidence>
<keyword evidence="6" id="KW-0378">Hydrolase</keyword>
<evidence type="ECO:0000313" key="11">
    <source>
        <dbReference type="EMBL" id="CAK4029359.1"/>
    </source>
</evidence>
<dbReference type="PANTHER" id="PTHR38050">
    <property type="match status" value="1"/>
</dbReference>
<evidence type="ECO:0000256" key="5">
    <source>
        <dbReference type="ARBA" id="ARBA00022729"/>
    </source>
</evidence>
<feature type="compositionally biased region" description="Acidic residues" evidence="10">
    <location>
        <begin position="206"/>
        <end position="215"/>
    </location>
</feature>
<evidence type="ECO:0000256" key="10">
    <source>
        <dbReference type="SAM" id="MobiDB-lite"/>
    </source>
</evidence>
<reference evidence="11" key="1">
    <citation type="submission" date="2023-11" db="EMBL/GenBank/DDBJ databases">
        <authorList>
            <person name="Alioto T."/>
            <person name="Alioto T."/>
            <person name="Gomez Garrido J."/>
        </authorList>
    </citation>
    <scope>NUCLEOTIDE SEQUENCE</scope>
</reference>
<protein>
    <recommendedName>
        <fullName evidence="2">feruloyl esterase</fullName>
        <ecNumber evidence="2">3.1.1.73</ecNumber>
    </recommendedName>
</protein>
<comment type="catalytic activity">
    <reaction evidence="9">
        <text>feruloyl-polysaccharide + H2O = ferulate + polysaccharide.</text>
        <dbReference type="EC" id="3.1.1.73"/>
    </reaction>
</comment>
<dbReference type="Proteomes" id="UP001296104">
    <property type="component" value="Unassembled WGS sequence"/>
</dbReference>
<dbReference type="GO" id="GO:0030600">
    <property type="term" value="F:feruloyl esterase activity"/>
    <property type="evidence" value="ECO:0007669"/>
    <property type="project" value="UniProtKB-EC"/>
</dbReference>
<keyword evidence="12" id="KW-1185">Reference proteome</keyword>
<organism evidence="11 12">
    <name type="scientific">Lecanosticta acicola</name>
    <dbReference type="NCBI Taxonomy" id="111012"/>
    <lineage>
        <taxon>Eukaryota</taxon>
        <taxon>Fungi</taxon>
        <taxon>Dikarya</taxon>
        <taxon>Ascomycota</taxon>
        <taxon>Pezizomycotina</taxon>
        <taxon>Dothideomycetes</taxon>
        <taxon>Dothideomycetidae</taxon>
        <taxon>Mycosphaerellales</taxon>
        <taxon>Mycosphaerellaceae</taxon>
        <taxon>Lecanosticta</taxon>
    </lineage>
</organism>
<dbReference type="Gene3D" id="3.40.50.1820">
    <property type="entry name" value="alpha/beta hydrolase"/>
    <property type="match status" value="1"/>
</dbReference>
<keyword evidence="5" id="KW-0732">Signal</keyword>
<feature type="region of interest" description="Disordered" evidence="10">
    <location>
        <begin position="200"/>
        <end position="222"/>
    </location>
</feature>
<evidence type="ECO:0000256" key="1">
    <source>
        <dbReference type="ARBA" id="ARBA00004613"/>
    </source>
</evidence>
<evidence type="ECO:0000256" key="2">
    <source>
        <dbReference type="ARBA" id="ARBA00013091"/>
    </source>
</evidence>
<evidence type="ECO:0000256" key="6">
    <source>
        <dbReference type="ARBA" id="ARBA00022801"/>
    </source>
</evidence>
<dbReference type="GO" id="GO:0005576">
    <property type="term" value="C:extracellular region"/>
    <property type="evidence" value="ECO:0007669"/>
    <property type="project" value="UniProtKB-SubCell"/>
</dbReference>
<dbReference type="EMBL" id="CAVMBE010000033">
    <property type="protein sequence ID" value="CAK4029359.1"/>
    <property type="molecule type" value="Genomic_DNA"/>
</dbReference>
<dbReference type="AlphaFoldDB" id="A0AAI9E9R3"/>
<evidence type="ECO:0000256" key="7">
    <source>
        <dbReference type="ARBA" id="ARBA00023277"/>
    </source>
</evidence>
<gene>
    <name evidence="11" type="ORF">LECACI_7A005254</name>
</gene>
<comment type="subcellular location">
    <subcellularLocation>
        <location evidence="1">Secreted</location>
    </subcellularLocation>
</comment>
<comment type="caution">
    <text evidence="11">The sequence shown here is derived from an EMBL/GenBank/DDBJ whole genome shotgun (WGS) entry which is preliminary data.</text>
</comment>
<dbReference type="InterPro" id="IPR043595">
    <property type="entry name" value="FaeB/C/D"/>
</dbReference>
<evidence type="ECO:0000256" key="9">
    <source>
        <dbReference type="ARBA" id="ARBA00034075"/>
    </source>
</evidence>
<evidence type="ECO:0000256" key="3">
    <source>
        <dbReference type="ARBA" id="ARBA00022525"/>
    </source>
</evidence>
<evidence type="ECO:0000256" key="4">
    <source>
        <dbReference type="ARBA" id="ARBA00022651"/>
    </source>
</evidence>
<dbReference type="EC" id="3.1.1.73" evidence="2"/>
<sequence length="385" mass="41402">MALDFANASSFLSFPETAYAASMNTLHQIFAKPLPSSGCGKSFADDTTTTTETEIEIEIETEETTKKKKRRYRIHLPPSYTAHAARPAIFVLHGANQTAAEIERITQFSDPGINPYGIAVYPEMALQEEEEGGGGGEGKGDEMRFLEAVLDDVEGKFCVDRNRIYGAGFGDGGGLLGCLGKLGSRAAAVAVVSGRFDGACGKDGDGDGDENENENENSRIRSRMPFLEIHGDRDTVAPYEGTQSNDTLPIRQILDQMLQLNGCGAPEEDSGTTIPGLAGADSNSTHVYNGGAVVRYSWTCAQVEQVVENFVVKGLGHGWPSTTALPSALEVLRRGPTSWNASQVISEWFGRWALCDGSACPGAERPRETRRGLLVDGERMPWIAG</sequence>
<name>A0AAI9E9R3_9PEZI</name>
<evidence type="ECO:0000313" key="12">
    <source>
        <dbReference type="Proteomes" id="UP001296104"/>
    </source>
</evidence>
<proteinExistence type="predicted"/>
<dbReference type="PANTHER" id="PTHR38050:SF2">
    <property type="entry name" value="FERULOYL ESTERASE C-RELATED"/>
    <property type="match status" value="1"/>
</dbReference>
<dbReference type="GO" id="GO:0045493">
    <property type="term" value="P:xylan catabolic process"/>
    <property type="evidence" value="ECO:0007669"/>
    <property type="project" value="UniProtKB-KW"/>
</dbReference>
<keyword evidence="3" id="KW-0964">Secreted</keyword>
<keyword evidence="7" id="KW-0119">Carbohydrate metabolism</keyword>
<keyword evidence="8" id="KW-0624">Polysaccharide degradation</keyword>
<dbReference type="SUPFAM" id="SSF53474">
    <property type="entry name" value="alpha/beta-Hydrolases"/>
    <property type="match status" value="1"/>
</dbReference>
<keyword evidence="4" id="KW-0858">Xylan degradation</keyword>
<accession>A0AAI9E9R3</accession>
<dbReference type="InterPro" id="IPR029058">
    <property type="entry name" value="AB_hydrolase_fold"/>
</dbReference>